<proteinExistence type="predicted"/>
<gene>
    <name evidence="1" type="ORF">BST11_20185</name>
</gene>
<dbReference type="Proteomes" id="UP000192319">
    <property type="component" value="Unassembled WGS sequence"/>
</dbReference>
<sequence length="63" mass="6306">MSKLLPGDAGGGAACAAGLPANSSAPSSKPAAAAPTAALRSECNEINILRLLRRIGRFSANDR</sequence>
<protein>
    <submittedName>
        <fullName evidence="1">Uncharacterized protein</fullName>
    </submittedName>
</protein>
<dbReference type="EMBL" id="MVHD01000043">
    <property type="protein sequence ID" value="OQZ88914.1"/>
    <property type="molecule type" value="Genomic_DNA"/>
</dbReference>
<reference evidence="1 2" key="1">
    <citation type="submission" date="2017-02" db="EMBL/GenBank/DDBJ databases">
        <title>The new phylogeny of genus Mycobacterium.</title>
        <authorList>
            <person name="Tortoli E."/>
            <person name="Trovato A."/>
            <person name="Cirillo D.M."/>
        </authorList>
    </citation>
    <scope>NUCLEOTIDE SEQUENCE [LARGE SCALE GENOMIC DNA]</scope>
    <source>
        <strain evidence="1 2">DSM 45230</strain>
    </source>
</reference>
<name>A0ABX3R4K9_9MYCO</name>
<evidence type="ECO:0000313" key="2">
    <source>
        <dbReference type="Proteomes" id="UP000192319"/>
    </source>
</evidence>
<evidence type="ECO:0000313" key="1">
    <source>
        <dbReference type="EMBL" id="OQZ88914.1"/>
    </source>
</evidence>
<organism evidence="1 2">
    <name type="scientific">Mycobacterium alsense</name>
    <dbReference type="NCBI Taxonomy" id="324058"/>
    <lineage>
        <taxon>Bacteria</taxon>
        <taxon>Bacillati</taxon>
        <taxon>Actinomycetota</taxon>
        <taxon>Actinomycetes</taxon>
        <taxon>Mycobacteriales</taxon>
        <taxon>Mycobacteriaceae</taxon>
        <taxon>Mycobacterium</taxon>
    </lineage>
</organism>
<accession>A0ABX3R4K9</accession>
<keyword evidence="2" id="KW-1185">Reference proteome</keyword>
<comment type="caution">
    <text evidence="1">The sequence shown here is derived from an EMBL/GenBank/DDBJ whole genome shotgun (WGS) entry which is preliminary data.</text>
</comment>